<proteinExistence type="predicted"/>
<dbReference type="EMBL" id="JADNRY010000009">
    <property type="protein sequence ID" value="KAF9075663.1"/>
    <property type="molecule type" value="Genomic_DNA"/>
</dbReference>
<dbReference type="AlphaFoldDB" id="A0A9P5UEU4"/>
<accession>A0A9P5UEU4</accession>
<comment type="caution">
    <text evidence="1">The sequence shown here is derived from an EMBL/GenBank/DDBJ whole genome shotgun (WGS) entry which is preliminary data.</text>
</comment>
<dbReference type="OrthoDB" id="3052647at2759"/>
<keyword evidence="2" id="KW-1185">Reference proteome</keyword>
<protein>
    <submittedName>
        <fullName evidence="1">Uncharacterized protein</fullName>
    </submittedName>
</protein>
<gene>
    <name evidence="1" type="ORF">BDP27DRAFT_1415432</name>
</gene>
<organism evidence="1 2">
    <name type="scientific">Rhodocollybia butyracea</name>
    <dbReference type="NCBI Taxonomy" id="206335"/>
    <lineage>
        <taxon>Eukaryota</taxon>
        <taxon>Fungi</taxon>
        <taxon>Dikarya</taxon>
        <taxon>Basidiomycota</taxon>
        <taxon>Agaricomycotina</taxon>
        <taxon>Agaricomycetes</taxon>
        <taxon>Agaricomycetidae</taxon>
        <taxon>Agaricales</taxon>
        <taxon>Marasmiineae</taxon>
        <taxon>Omphalotaceae</taxon>
        <taxon>Rhodocollybia</taxon>
    </lineage>
</organism>
<name>A0A9P5UEU4_9AGAR</name>
<dbReference type="Proteomes" id="UP000772434">
    <property type="component" value="Unassembled WGS sequence"/>
</dbReference>
<evidence type="ECO:0000313" key="1">
    <source>
        <dbReference type="EMBL" id="KAF9075663.1"/>
    </source>
</evidence>
<reference evidence="1" key="1">
    <citation type="submission" date="2020-11" db="EMBL/GenBank/DDBJ databases">
        <authorList>
            <consortium name="DOE Joint Genome Institute"/>
            <person name="Ahrendt S."/>
            <person name="Riley R."/>
            <person name="Andreopoulos W."/>
            <person name="Labutti K."/>
            <person name="Pangilinan J."/>
            <person name="Ruiz-Duenas F.J."/>
            <person name="Barrasa J.M."/>
            <person name="Sanchez-Garcia M."/>
            <person name="Camarero S."/>
            <person name="Miyauchi S."/>
            <person name="Serrano A."/>
            <person name="Linde D."/>
            <person name="Babiker R."/>
            <person name="Drula E."/>
            <person name="Ayuso-Fernandez I."/>
            <person name="Pacheco R."/>
            <person name="Padilla G."/>
            <person name="Ferreira P."/>
            <person name="Barriuso J."/>
            <person name="Kellner H."/>
            <person name="Castanera R."/>
            <person name="Alfaro M."/>
            <person name="Ramirez L."/>
            <person name="Pisabarro A.G."/>
            <person name="Kuo A."/>
            <person name="Tritt A."/>
            <person name="Lipzen A."/>
            <person name="He G."/>
            <person name="Yan M."/>
            <person name="Ng V."/>
            <person name="Cullen D."/>
            <person name="Martin F."/>
            <person name="Rosso M.-N."/>
            <person name="Henrissat B."/>
            <person name="Hibbett D."/>
            <person name="Martinez A.T."/>
            <person name="Grigoriev I.V."/>
        </authorList>
    </citation>
    <scope>NUCLEOTIDE SEQUENCE</scope>
    <source>
        <strain evidence="1">AH 40177</strain>
    </source>
</reference>
<evidence type="ECO:0000313" key="2">
    <source>
        <dbReference type="Proteomes" id="UP000772434"/>
    </source>
</evidence>
<sequence>MAYPDSTVPRLVVVDDTDPTIRYSPSSAFSLDTKGSLNDLGWGGNVFNQTITGTTVNASFSYTFNGTFVRAVIAGKL</sequence>